<evidence type="ECO:0000313" key="11">
    <source>
        <dbReference type="EMBL" id="KJN32292.1"/>
    </source>
</evidence>
<protein>
    <submittedName>
        <fullName evidence="11">General secretion pathway protein GspM</fullName>
    </submittedName>
</protein>
<dbReference type="Gene3D" id="3.30.1360.100">
    <property type="entry name" value="General secretion pathway protein M, EpsM"/>
    <property type="match status" value="1"/>
</dbReference>
<dbReference type="GO" id="GO:0005886">
    <property type="term" value="C:plasma membrane"/>
    <property type="evidence" value="ECO:0007669"/>
    <property type="project" value="UniProtKB-SubCell"/>
</dbReference>
<dbReference type="InterPro" id="IPR023229">
    <property type="entry name" value="T2SS_M_periplasmic_sf"/>
</dbReference>
<evidence type="ECO:0000256" key="7">
    <source>
        <dbReference type="ARBA" id="ARBA00022927"/>
    </source>
</evidence>
<keyword evidence="3" id="KW-0813">Transport</keyword>
<gene>
    <name evidence="11" type="ORF">SS37_01700</name>
</gene>
<evidence type="ECO:0000256" key="1">
    <source>
        <dbReference type="ARBA" id="ARBA00004377"/>
    </source>
</evidence>
<dbReference type="Proteomes" id="UP000033352">
    <property type="component" value="Unassembled WGS sequence"/>
</dbReference>
<evidence type="ECO:0000256" key="5">
    <source>
        <dbReference type="ARBA" id="ARBA00022519"/>
    </source>
</evidence>
<organism evidence="11 12">
    <name type="scientific">Enterobacter sichuanensis</name>
    <dbReference type="NCBI Taxonomy" id="2071710"/>
    <lineage>
        <taxon>Bacteria</taxon>
        <taxon>Pseudomonadati</taxon>
        <taxon>Pseudomonadota</taxon>
        <taxon>Gammaproteobacteria</taxon>
        <taxon>Enterobacterales</taxon>
        <taxon>Enterobacteriaceae</taxon>
        <taxon>Enterobacter</taxon>
        <taxon>Enterobacter cloacae complex</taxon>
    </lineage>
</organism>
<evidence type="ECO:0000256" key="3">
    <source>
        <dbReference type="ARBA" id="ARBA00022448"/>
    </source>
</evidence>
<dbReference type="SUPFAM" id="SSF103054">
    <property type="entry name" value="General secretion pathway protein M, EpsM"/>
    <property type="match status" value="1"/>
</dbReference>
<keyword evidence="9 10" id="KW-0472">Membrane</keyword>
<feature type="transmembrane region" description="Helical" evidence="10">
    <location>
        <begin position="21"/>
        <end position="39"/>
    </location>
</feature>
<proteinExistence type="inferred from homology"/>
<dbReference type="PATRIC" id="fig|1619248.3.peg.2214"/>
<evidence type="ECO:0000313" key="12">
    <source>
        <dbReference type="Proteomes" id="UP000033352"/>
    </source>
</evidence>
<comment type="subcellular location">
    <subcellularLocation>
        <location evidence="1">Cell inner membrane</location>
        <topology evidence="1">Single-pass membrane protein</topology>
    </subcellularLocation>
</comment>
<keyword evidence="6 10" id="KW-0812">Transmembrane</keyword>
<accession>A0A0F1BDJ4</accession>
<dbReference type="RefSeq" id="WP_045284524.1">
    <property type="nucleotide sequence ID" value="NZ_JZYX01000003.1"/>
</dbReference>
<dbReference type="AlphaFoldDB" id="A0A0F1BDJ4"/>
<keyword evidence="5" id="KW-0997">Cell inner membrane</keyword>
<evidence type="ECO:0000256" key="8">
    <source>
        <dbReference type="ARBA" id="ARBA00022989"/>
    </source>
</evidence>
<keyword evidence="7" id="KW-0653">Protein transport</keyword>
<evidence type="ECO:0000256" key="2">
    <source>
        <dbReference type="ARBA" id="ARBA00010637"/>
    </source>
</evidence>
<evidence type="ECO:0000256" key="10">
    <source>
        <dbReference type="SAM" id="Phobius"/>
    </source>
</evidence>
<dbReference type="GO" id="GO:0015628">
    <property type="term" value="P:protein secretion by the type II secretion system"/>
    <property type="evidence" value="ECO:0007669"/>
    <property type="project" value="InterPro"/>
</dbReference>
<dbReference type="InterPro" id="IPR007690">
    <property type="entry name" value="T2SS_GspM"/>
</dbReference>
<name>A0A0F1BDJ4_9ENTR</name>
<dbReference type="OrthoDB" id="6594977at2"/>
<comment type="caution">
    <text evidence="11">The sequence shown here is derived from an EMBL/GenBank/DDBJ whole genome shotgun (WGS) entry which is preliminary data.</text>
</comment>
<keyword evidence="8 10" id="KW-1133">Transmembrane helix</keyword>
<reference evidence="11 12" key="1">
    <citation type="submission" date="2015-03" db="EMBL/GenBank/DDBJ databases">
        <authorList>
            <person name="McCorrison J."/>
            <person name="Sanka R."/>
            <person name="Adams M."/>
            <person name="Brinkac L."/>
            <person name="Nierman W."/>
            <person name="Sutton G."/>
            <person name="Nelson K."/>
            <person name="Kiedrowski L."/>
            <person name="Guerrero D."/>
            <person name="Bonomo R."/>
        </authorList>
    </citation>
    <scope>NUCLEOTIDE SEQUENCE [LARGE SCALE GENOMIC DNA]</scope>
    <source>
        <strain evidence="11 12">35699</strain>
    </source>
</reference>
<evidence type="ECO:0000256" key="6">
    <source>
        <dbReference type="ARBA" id="ARBA00022692"/>
    </source>
</evidence>
<evidence type="ECO:0000256" key="4">
    <source>
        <dbReference type="ARBA" id="ARBA00022475"/>
    </source>
</evidence>
<dbReference type="EMBL" id="JZYX01000003">
    <property type="protein sequence ID" value="KJN32292.1"/>
    <property type="molecule type" value="Genomic_DNA"/>
</dbReference>
<keyword evidence="4" id="KW-1003">Cell membrane</keyword>
<comment type="similarity">
    <text evidence="2">Belongs to the GSP M family.</text>
</comment>
<evidence type="ECO:0000256" key="9">
    <source>
        <dbReference type="ARBA" id="ARBA00023136"/>
    </source>
</evidence>
<dbReference type="GO" id="GO:0015627">
    <property type="term" value="C:type II protein secretion system complex"/>
    <property type="evidence" value="ECO:0007669"/>
    <property type="project" value="InterPro"/>
</dbReference>
<dbReference type="Pfam" id="PF04612">
    <property type="entry name" value="T2SSM"/>
    <property type="match status" value="1"/>
</dbReference>
<sequence>MKEKIGQLKARYQGYSPRERNLFKLCGAALCCAIIWYGVMTPLDSMIKNSESTLVKQKQTLNWMRAEINKNHLQAKILKTSNPRSVVEESAKEIHVALSNIQQDGQTLSFNIDRVNVYELKNWLREVNLTTGVRLEKMDLTPVDHLSDVKAQIKLTWAKVA</sequence>